<reference evidence="1 2" key="1">
    <citation type="submission" date="2019-03" db="EMBL/GenBank/DDBJ databases">
        <title>Genomic analyses of the natural microbiome of Caenorhabditis elegans.</title>
        <authorList>
            <person name="Samuel B."/>
        </authorList>
    </citation>
    <scope>NUCLEOTIDE SEQUENCE [LARGE SCALE GENOMIC DNA]</scope>
    <source>
        <strain evidence="1 2">BIGb0156</strain>
    </source>
</reference>
<sequence length="71" mass="8125">MWYWNPIDCNEGISGVHDISHCVEINDDSHHFKTLPTPYGMTWASDKNNLPTLVDIPDVEPVEPNINLLHQ</sequence>
<gene>
    <name evidence="1" type="ORF">EC847_10544</name>
</gene>
<name>A0A4R6EID3_SCAGO</name>
<keyword evidence="2" id="KW-1185">Reference proteome</keyword>
<evidence type="ECO:0000313" key="1">
    <source>
        <dbReference type="EMBL" id="TDN58421.1"/>
    </source>
</evidence>
<evidence type="ECO:0000313" key="2">
    <source>
        <dbReference type="Proteomes" id="UP000295530"/>
    </source>
</evidence>
<dbReference type="Proteomes" id="UP000295530">
    <property type="component" value="Unassembled WGS sequence"/>
</dbReference>
<organism evidence="1 2">
    <name type="scientific">Scandinavium goeteborgense</name>
    <dbReference type="NCBI Taxonomy" id="1851514"/>
    <lineage>
        <taxon>Bacteria</taxon>
        <taxon>Pseudomonadati</taxon>
        <taxon>Pseudomonadota</taxon>
        <taxon>Gammaproteobacteria</taxon>
        <taxon>Enterobacterales</taxon>
        <taxon>Enterobacteriaceae</taxon>
        <taxon>Scandinavium</taxon>
    </lineage>
</organism>
<protein>
    <submittedName>
        <fullName evidence="1">Uncharacterized protein</fullName>
    </submittedName>
</protein>
<dbReference type="EMBL" id="SNVX01000005">
    <property type="protein sequence ID" value="TDN58421.1"/>
    <property type="molecule type" value="Genomic_DNA"/>
</dbReference>
<proteinExistence type="predicted"/>
<dbReference type="AlphaFoldDB" id="A0A4R6EID3"/>
<accession>A0A4R6EID3</accession>
<comment type="caution">
    <text evidence="1">The sequence shown here is derived from an EMBL/GenBank/DDBJ whole genome shotgun (WGS) entry which is preliminary data.</text>
</comment>